<feature type="compositionally biased region" description="Polar residues" evidence="1">
    <location>
        <begin position="72"/>
        <end position="87"/>
    </location>
</feature>
<feature type="compositionally biased region" description="Basic residues" evidence="1">
    <location>
        <begin position="14"/>
        <end position="26"/>
    </location>
</feature>
<feature type="region of interest" description="Disordered" evidence="1">
    <location>
        <begin position="835"/>
        <end position="873"/>
    </location>
</feature>
<feature type="compositionally biased region" description="Polar residues" evidence="1">
    <location>
        <begin position="94"/>
        <end position="126"/>
    </location>
</feature>
<evidence type="ECO:0000256" key="1">
    <source>
        <dbReference type="SAM" id="MobiDB-lite"/>
    </source>
</evidence>
<evidence type="ECO:0000313" key="3">
    <source>
        <dbReference type="Proteomes" id="UP001215280"/>
    </source>
</evidence>
<keyword evidence="3" id="KW-1185">Reference proteome</keyword>
<feature type="compositionally biased region" description="Acidic residues" evidence="1">
    <location>
        <begin position="857"/>
        <end position="868"/>
    </location>
</feature>
<protein>
    <recommendedName>
        <fullName evidence="4">3'-5' exonuclease domain-containing protein</fullName>
    </recommendedName>
</protein>
<feature type="region of interest" description="Disordered" evidence="1">
    <location>
        <begin position="1"/>
        <end position="44"/>
    </location>
</feature>
<feature type="region of interest" description="Disordered" evidence="1">
    <location>
        <begin position="1149"/>
        <end position="1181"/>
    </location>
</feature>
<evidence type="ECO:0008006" key="4">
    <source>
        <dbReference type="Google" id="ProtNLM"/>
    </source>
</evidence>
<proteinExistence type="predicted"/>
<dbReference type="AlphaFoldDB" id="A0AAD7JYH1"/>
<gene>
    <name evidence="2" type="ORF">DFH07DRAFT_937710</name>
</gene>
<sequence length="1193" mass="130868">MNTQAAVPQPKATHGGRRAGSGRKKKDAILGSSTHTPKKLRHTLPARTLGLPLCAAPQSITTRTPAPFFAPRNTNQPVASGSSQTGRATFYSILGTSRSGLARENTTNQDGSSGSSVTDPSNQPDVSVAEFSQITEQLEYIDENDEHADIASGDRVINDSLINDVLDTTETNVATAEAETRSSEAKKDSVLQKQFTSLRDRLSTEIKQYGSPLCYRRGDFYDRAPHPVFALHRGTGSQGGLDPTELYARDVFIWIPNLLPGAPNRFKCTCGKPLGRHGWNDDPIARRVRSIPADFFLLTNRFICNPRRAEPGCGTTFQGTDPHIIAQLPSFVQPAFPAYISARGAISKLMMWQMCNTFATRFGPSPFSEMVSEIQHRHHADGELIYLAAVNFYGQRGCEQFSKFDDPQGYAGSPPSVPYLKALFTDFIAAHRIYIERDLGSLPLTVAKADHTFDFLKYMGGLKGERIFSAAYTVVNEFEEVRAHALTQTKSLAVVEDMFEGIQDGLKNSKNPPTQILYTDSPQGKWSEILTTTASDSVDIEEAASEVLGDFINISSSSSPLQAVALAIKTEQRLGESPCLHIIQLRTKTKIYIFKVTNLTSRSDVLPSLRAILTNPSIIKIGYSIRQTLQTISQVFSLNEVVDLLKARNPPILDLGKYAKLKGVVEDPSVSLPALAGSEFLRSEIDCQWQIYLSLRSRDSLGLPLQPVQATTHGQLVTLVQGCKPVAEGSIVAQHNGYLEAVMDAEAHTKRINISPSRSLIQISKVLVPGALHSLHGQTMEWIFNHGAHAVVTTSQLHTRGETAPIPTDTMARVFSVPAPAPCLDDTEFSITYESSPAQSANPVEFEHWSESMLSDDSGDESDDESESGDDRYGRLIFEVDSSPDAMQGIEMDEFGSSSEDHVRANFAARQEFVDLLNADDNYTNVLPAIQFTPVPDGELDLSNTVLDEPTSFDSMAGRPADGDSGFVEWEPEVDPTHFNHDIPEIPLTPPPVPPSRQIERQTRLPGASEPAPTKSRNGKRGGQNLCKCGHPPLAKGERVRISEEVIIAYWMERATHVARSPNSDPGEQVLLHMVRPKHSGDLQAQGIHSLHCREPSRWAAGSAGIVGVKSRQGFQLAGARKQVSTEMEQNTRFLQAPGFERPEIFARSPSVGQLGEEEEEEDGTRRKQVDPPLSRGDLAARERHINILKMIG</sequence>
<dbReference type="GO" id="GO:0003676">
    <property type="term" value="F:nucleic acid binding"/>
    <property type="evidence" value="ECO:0007669"/>
    <property type="project" value="InterPro"/>
</dbReference>
<dbReference type="InterPro" id="IPR036397">
    <property type="entry name" value="RNaseH_sf"/>
</dbReference>
<comment type="caution">
    <text evidence="2">The sequence shown here is derived from an EMBL/GenBank/DDBJ whole genome shotgun (WGS) entry which is preliminary data.</text>
</comment>
<feature type="region of interest" description="Disordered" evidence="1">
    <location>
        <begin position="979"/>
        <end position="1030"/>
    </location>
</feature>
<organism evidence="2 3">
    <name type="scientific">Mycena maculata</name>
    <dbReference type="NCBI Taxonomy" id="230809"/>
    <lineage>
        <taxon>Eukaryota</taxon>
        <taxon>Fungi</taxon>
        <taxon>Dikarya</taxon>
        <taxon>Basidiomycota</taxon>
        <taxon>Agaricomycotina</taxon>
        <taxon>Agaricomycetes</taxon>
        <taxon>Agaricomycetidae</taxon>
        <taxon>Agaricales</taxon>
        <taxon>Marasmiineae</taxon>
        <taxon>Mycenaceae</taxon>
        <taxon>Mycena</taxon>
    </lineage>
</organism>
<dbReference type="InterPro" id="IPR012337">
    <property type="entry name" value="RNaseH-like_sf"/>
</dbReference>
<dbReference type="Gene3D" id="3.30.420.10">
    <property type="entry name" value="Ribonuclease H-like superfamily/Ribonuclease H"/>
    <property type="match status" value="1"/>
</dbReference>
<evidence type="ECO:0000313" key="2">
    <source>
        <dbReference type="EMBL" id="KAJ7772000.1"/>
    </source>
</evidence>
<feature type="region of interest" description="Disordered" evidence="1">
    <location>
        <begin position="64"/>
        <end position="126"/>
    </location>
</feature>
<accession>A0AAD7JYH1</accession>
<dbReference type="EMBL" id="JARJLG010000020">
    <property type="protein sequence ID" value="KAJ7772000.1"/>
    <property type="molecule type" value="Genomic_DNA"/>
</dbReference>
<dbReference type="SUPFAM" id="SSF53098">
    <property type="entry name" value="Ribonuclease H-like"/>
    <property type="match status" value="1"/>
</dbReference>
<reference evidence="2" key="1">
    <citation type="submission" date="2023-03" db="EMBL/GenBank/DDBJ databases">
        <title>Massive genome expansion in bonnet fungi (Mycena s.s.) driven by repeated elements and novel gene families across ecological guilds.</title>
        <authorList>
            <consortium name="Lawrence Berkeley National Laboratory"/>
            <person name="Harder C.B."/>
            <person name="Miyauchi S."/>
            <person name="Viragh M."/>
            <person name="Kuo A."/>
            <person name="Thoen E."/>
            <person name="Andreopoulos B."/>
            <person name="Lu D."/>
            <person name="Skrede I."/>
            <person name="Drula E."/>
            <person name="Henrissat B."/>
            <person name="Morin E."/>
            <person name="Kohler A."/>
            <person name="Barry K."/>
            <person name="LaButti K."/>
            <person name="Morin E."/>
            <person name="Salamov A."/>
            <person name="Lipzen A."/>
            <person name="Mereny Z."/>
            <person name="Hegedus B."/>
            <person name="Baldrian P."/>
            <person name="Stursova M."/>
            <person name="Weitz H."/>
            <person name="Taylor A."/>
            <person name="Grigoriev I.V."/>
            <person name="Nagy L.G."/>
            <person name="Martin F."/>
            <person name="Kauserud H."/>
        </authorList>
    </citation>
    <scope>NUCLEOTIDE SEQUENCE</scope>
    <source>
        <strain evidence="2">CBHHK188m</strain>
    </source>
</reference>
<name>A0AAD7JYH1_9AGAR</name>
<dbReference type="Proteomes" id="UP001215280">
    <property type="component" value="Unassembled WGS sequence"/>
</dbReference>